<proteinExistence type="predicted"/>
<feature type="compositionally biased region" description="Low complexity" evidence="1">
    <location>
        <begin position="12"/>
        <end position="23"/>
    </location>
</feature>
<dbReference type="EMBL" id="MK356557">
    <property type="protein sequence ID" value="QBM91401.1"/>
    <property type="molecule type" value="Genomic_DNA"/>
</dbReference>
<protein>
    <submittedName>
        <fullName evidence="2">Uncharacterized protein</fullName>
    </submittedName>
</protein>
<dbReference type="AlphaFoldDB" id="A0A482ETG0"/>
<evidence type="ECO:0000313" key="2">
    <source>
        <dbReference type="EMBL" id="QBM91401.1"/>
    </source>
</evidence>
<feature type="region of interest" description="Disordered" evidence="1">
    <location>
        <begin position="1"/>
        <end position="23"/>
    </location>
</feature>
<organism evidence="2">
    <name type="scientific">Salmonella sp</name>
    <dbReference type="NCBI Taxonomy" id="599"/>
    <lineage>
        <taxon>Bacteria</taxon>
        <taxon>Pseudomonadati</taxon>
        <taxon>Pseudomonadota</taxon>
        <taxon>Gammaproteobacteria</taxon>
        <taxon>Enterobacterales</taxon>
        <taxon>Enterobacteriaceae</taxon>
        <taxon>Salmonella</taxon>
    </lineage>
</organism>
<feature type="compositionally biased region" description="Basic residues" evidence="1">
    <location>
        <begin position="1"/>
        <end position="11"/>
    </location>
</feature>
<reference evidence="2" key="1">
    <citation type="submission" date="2019-01" db="EMBL/GenBank/DDBJ databases">
        <title>Salmonella strain 1423 plasmid sequences.</title>
        <authorList>
            <person name="Chen K."/>
            <person name="Chen S."/>
        </authorList>
    </citation>
    <scope>NUCLEOTIDE SEQUENCE</scope>
    <source>
        <strain evidence="2">Sa1423</strain>
        <plasmid evidence="2">pSa1423-90k</plasmid>
    </source>
</reference>
<name>A0A482ETG0_SALSP</name>
<accession>A0A482ETG0</accession>
<evidence type="ECO:0000256" key="1">
    <source>
        <dbReference type="SAM" id="MobiDB-lite"/>
    </source>
</evidence>
<geneLocation type="plasmid" evidence="2">
    <name>pSa1423-90k</name>
</geneLocation>
<sequence length="143" mass="15699">MLPKPPHHHRSVSLSSSTSTSETVQHAQKIPCMTAIPCLRQTPSPPIISNQACHDFYAIIGVDNSYAVSREYVFLQVQSGSRIEFQTPAADLHSQSGVQSPAEEIKPLLSTHGFISTALKASPPIRGGMGWKFCCRMVRFTFT</sequence>
<gene>
    <name evidence="2" type="ORF">NNIBIDOC_00071</name>
</gene>
<keyword evidence="2" id="KW-0614">Plasmid</keyword>